<evidence type="ECO:0000313" key="3">
    <source>
        <dbReference type="EMBL" id="NDY90855.1"/>
    </source>
</evidence>
<dbReference type="Proteomes" id="UP000484255">
    <property type="component" value="Unassembled WGS sequence"/>
</dbReference>
<keyword evidence="1" id="KW-0328">Glycosyltransferase</keyword>
<dbReference type="SUPFAM" id="SSF53756">
    <property type="entry name" value="UDP-Glycosyltransferase/glycogen phosphorylase"/>
    <property type="match status" value="1"/>
</dbReference>
<evidence type="ECO:0000256" key="2">
    <source>
        <dbReference type="ARBA" id="ARBA00022679"/>
    </source>
</evidence>
<evidence type="ECO:0000313" key="4">
    <source>
        <dbReference type="Proteomes" id="UP000484255"/>
    </source>
</evidence>
<dbReference type="PANTHER" id="PTHR12526">
    <property type="entry name" value="GLYCOSYLTRANSFERASE"/>
    <property type="match status" value="1"/>
</dbReference>
<reference evidence="3 4" key="1">
    <citation type="submission" date="2020-02" db="EMBL/GenBank/DDBJ databases">
        <title>Ideonella bacterium strain TBM-1.</title>
        <authorList>
            <person name="Chen W.-M."/>
        </authorList>
    </citation>
    <scope>NUCLEOTIDE SEQUENCE [LARGE SCALE GENOMIC DNA]</scope>
    <source>
        <strain evidence="3 4">TBM-1</strain>
    </source>
</reference>
<comment type="caution">
    <text evidence="3">The sequence shown here is derived from an EMBL/GenBank/DDBJ whole genome shotgun (WGS) entry which is preliminary data.</text>
</comment>
<accession>A0A7C9PFW8</accession>
<gene>
    <name evidence="3" type="ORF">G3A44_06560</name>
</gene>
<dbReference type="CDD" id="cd03801">
    <property type="entry name" value="GT4_PimA-like"/>
    <property type="match status" value="1"/>
</dbReference>
<evidence type="ECO:0000256" key="1">
    <source>
        <dbReference type="ARBA" id="ARBA00022676"/>
    </source>
</evidence>
<dbReference type="EMBL" id="JAAGOH010000005">
    <property type="protein sequence ID" value="NDY90855.1"/>
    <property type="molecule type" value="Genomic_DNA"/>
</dbReference>
<dbReference type="PANTHER" id="PTHR12526:SF510">
    <property type="entry name" value="D-INOSITOL 3-PHOSPHATE GLYCOSYLTRANSFERASE"/>
    <property type="match status" value="1"/>
</dbReference>
<dbReference type="Pfam" id="PF13692">
    <property type="entry name" value="Glyco_trans_1_4"/>
    <property type="match status" value="1"/>
</dbReference>
<name>A0A7C9PFW8_9BURK</name>
<dbReference type="RefSeq" id="WP_163456696.1">
    <property type="nucleotide sequence ID" value="NZ_JAAGOH010000005.1"/>
</dbReference>
<keyword evidence="4" id="KW-1185">Reference proteome</keyword>
<dbReference type="AlphaFoldDB" id="A0A7C9PFW8"/>
<organism evidence="3 4">
    <name type="scientific">Ideonella livida</name>
    <dbReference type="NCBI Taxonomy" id="2707176"/>
    <lineage>
        <taxon>Bacteria</taxon>
        <taxon>Pseudomonadati</taxon>
        <taxon>Pseudomonadota</taxon>
        <taxon>Betaproteobacteria</taxon>
        <taxon>Burkholderiales</taxon>
        <taxon>Sphaerotilaceae</taxon>
        <taxon>Ideonella</taxon>
    </lineage>
</organism>
<dbReference type="GO" id="GO:0016757">
    <property type="term" value="F:glycosyltransferase activity"/>
    <property type="evidence" value="ECO:0007669"/>
    <property type="project" value="UniProtKB-KW"/>
</dbReference>
<dbReference type="Gene3D" id="3.40.50.2000">
    <property type="entry name" value="Glycogen Phosphorylase B"/>
    <property type="match status" value="1"/>
</dbReference>
<keyword evidence="2 3" id="KW-0808">Transferase</keyword>
<sequence>MSPSPHATAALTFSSDSYTTRRAKLMGRQAAGEGFLRAFLASETADRVQMLLLNAQDAPAARQSLKDAGWAGAVHTVAPEAVGELAASGVLYLPSPGIGELAWRRARVGERAYSLCGVTHTTASHAVMSGLTDLLTQPVRPWDALICTSNAVRETARRLLEQQADYLRWRLGATRFELPQLPVIPLGVHVGDYQFSPAQRAAARESLGVAEGDTVLLFLGRLSFHAKAHPAAMLQMMERAARARPGRRLHLIQCGWCANEHIEQAFDEAQRVLAPHVTHHRLDGRLPDARHQAWAAADVFCSLSDNIQETFGLTPIEAMAAGLPVLVSDWDGYKDTVRDGVDGYRIRTLTPPPGDGEELALRYDTGADSYDLYCGKSCELVAVDVDQATQRLLALLDDPALARRLGEAGRARARHVYDWAVVMARYRELWARLNEERQHASDWAGPLPLHTPVDRQDPFTLFSMYPTQHLDETLAVRLARPLPLAEYEAMRALACHRFAGTAIPPAASVAPLLERLGNGQPQRVGALIAALAPGQPAQAMTLRRALVWLAKAGWLLW</sequence>
<protein>
    <submittedName>
        <fullName evidence="3">Glycosyltransferase family 4 protein</fullName>
    </submittedName>
</protein>
<proteinExistence type="predicted"/>